<dbReference type="InterPro" id="IPR013083">
    <property type="entry name" value="Znf_RING/FYVE/PHD"/>
</dbReference>
<keyword evidence="5" id="KW-0472">Membrane</keyword>
<dbReference type="GO" id="GO:0008270">
    <property type="term" value="F:zinc ion binding"/>
    <property type="evidence" value="ECO:0007669"/>
    <property type="project" value="UniProtKB-UniRule"/>
</dbReference>
<reference evidence="7 8" key="1">
    <citation type="submission" date="2020-02" db="EMBL/GenBank/DDBJ databases">
        <authorList>
            <person name="Ferguson B K."/>
        </authorList>
    </citation>
    <scope>NUCLEOTIDE SEQUENCE [LARGE SCALE GENOMIC DNA]</scope>
</reference>
<evidence type="ECO:0000256" key="2">
    <source>
        <dbReference type="ARBA" id="ARBA00022771"/>
    </source>
</evidence>
<evidence type="ECO:0000256" key="4">
    <source>
        <dbReference type="PROSITE-ProRule" id="PRU00175"/>
    </source>
</evidence>
<keyword evidence="2 4" id="KW-0863">Zinc-finger</keyword>
<keyword evidence="5" id="KW-0479">Metal-binding</keyword>
<organism evidence="7 8">
    <name type="scientific">Nesidiocoris tenuis</name>
    <dbReference type="NCBI Taxonomy" id="355587"/>
    <lineage>
        <taxon>Eukaryota</taxon>
        <taxon>Metazoa</taxon>
        <taxon>Ecdysozoa</taxon>
        <taxon>Arthropoda</taxon>
        <taxon>Hexapoda</taxon>
        <taxon>Insecta</taxon>
        <taxon>Pterygota</taxon>
        <taxon>Neoptera</taxon>
        <taxon>Paraneoptera</taxon>
        <taxon>Hemiptera</taxon>
        <taxon>Heteroptera</taxon>
        <taxon>Panheteroptera</taxon>
        <taxon>Cimicomorpha</taxon>
        <taxon>Miridae</taxon>
        <taxon>Dicyphina</taxon>
        <taxon>Nesidiocoris</taxon>
    </lineage>
</organism>
<keyword evidence="8" id="KW-1185">Reference proteome</keyword>
<dbReference type="InterPro" id="IPR058730">
    <property type="entry name" value="U-box_ZFPL1-like"/>
</dbReference>
<dbReference type="GO" id="GO:0016020">
    <property type="term" value="C:membrane"/>
    <property type="evidence" value="ECO:0007669"/>
    <property type="project" value="UniProtKB-SubCell"/>
</dbReference>
<name>A0A6H5HA42_9HEMI</name>
<dbReference type="Gene3D" id="3.30.40.10">
    <property type="entry name" value="Zinc/RING finger domain, C3HC4 (zinc finger)"/>
    <property type="match status" value="1"/>
</dbReference>
<dbReference type="OrthoDB" id="1916590at2759"/>
<sequence>MCERTVSNELYGLYDWWHNFKIAINVFLDVPRCIVQTYREWLRDADYDPSCKLCSRALSNEDCLRLPCFHLFHWSCLSEHCASLPDTTAPAGYQCPQCSQPIFPSANAGSLTSNLCMERLASVNWGRRGLGLPMFTENESSLPSSNDVSAPSGFSKDRFFPSQQTHQFTYDETTHLTRVPEVLIPTLTFSLFSLLMECLGHE</sequence>
<dbReference type="PANTHER" id="PTHR12981">
    <property type="entry name" value="ZINC FINGER PROTEIN-LIKE 1"/>
    <property type="match status" value="1"/>
</dbReference>
<feature type="domain" description="RING-type" evidence="6">
    <location>
        <begin position="51"/>
        <end position="99"/>
    </location>
</feature>
<gene>
    <name evidence="7" type="ORF">NTEN_LOCUS19181</name>
</gene>
<dbReference type="GO" id="GO:0005794">
    <property type="term" value="C:Golgi apparatus"/>
    <property type="evidence" value="ECO:0007669"/>
    <property type="project" value="TreeGrafter"/>
</dbReference>
<dbReference type="InterPro" id="IPR039043">
    <property type="entry name" value="ZFPL1"/>
</dbReference>
<dbReference type="SMART" id="SM00184">
    <property type="entry name" value="RING"/>
    <property type="match status" value="1"/>
</dbReference>
<dbReference type="InterPro" id="IPR001841">
    <property type="entry name" value="Znf_RING"/>
</dbReference>
<dbReference type="PROSITE" id="PS50089">
    <property type="entry name" value="ZF_RING_2"/>
    <property type="match status" value="1"/>
</dbReference>
<keyword evidence="3 5" id="KW-0862">Zinc</keyword>
<dbReference type="Pfam" id="PF25998">
    <property type="entry name" value="U-box_ZFPL1"/>
    <property type="match status" value="1"/>
</dbReference>
<proteinExistence type="inferred from homology"/>
<evidence type="ECO:0000313" key="8">
    <source>
        <dbReference type="Proteomes" id="UP000479000"/>
    </source>
</evidence>
<dbReference type="EMBL" id="CADCXU010028209">
    <property type="protein sequence ID" value="CAB0014773.1"/>
    <property type="molecule type" value="Genomic_DNA"/>
</dbReference>
<dbReference type="SUPFAM" id="SSF57850">
    <property type="entry name" value="RING/U-box"/>
    <property type="match status" value="1"/>
</dbReference>
<evidence type="ECO:0000256" key="1">
    <source>
        <dbReference type="ARBA" id="ARBA00013701"/>
    </source>
</evidence>
<evidence type="ECO:0000256" key="5">
    <source>
        <dbReference type="RuleBase" id="RU369078"/>
    </source>
</evidence>
<dbReference type="AlphaFoldDB" id="A0A6H5HA42"/>
<evidence type="ECO:0000256" key="3">
    <source>
        <dbReference type="ARBA" id="ARBA00022833"/>
    </source>
</evidence>
<dbReference type="CDD" id="cd16487">
    <property type="entry name" value="mRING-H2-C3DHC3_ZFPL1"/>
    <property type="match status" value="1"/>
</dbReference>
<evidence type="ECO:0000313" key="7">
    <source>
        <dbReference type="EMBL" id="CAB0014773.1"/>
    </source>
</evidence>
<protein>
    <recommendedName>
        <fullName evidence="1 5">Zinc finger protein-like 1 homolog</fullName>
    </recommendedName>
</protein>
<comment type="similarity">
    <text evidence="5">Belongs to the ZFPL1 family.</text>
</comment>
<evidence type="ECO:0000259" key="6">
    <source>
        <dbReference type="PROSITE" id="PS50089"/>
    </source>
</evidence>
<comment type="subcellular location">
    <subcellularLocation>
        <location evidence="5">Membrane</location>
        <topology evidence="5">Single-pass membrane protein</topology>
    </subcellularLocation>
</comment>
<dbReference type="PANTHER" id="PTHR12981:SF0">
    <property type="entry name" value="ZINC FINGER PROTEIN-LIKE 1"/>
    <property type="match status" value="1"/>
</dbReference>
<dbReference type="Proteomes" id="UP000479000">
    <property type="component" value="Unassembled WGS sequence"/>
</dbReference>
<accession>A0A6H5HA42</accession>